<accession>A0A938YW36</accession>
<dbReference type="InterPro" id="IPR044524">
    <property type="entry name" value="Isoase_HisA-like"/>
</dbReference>
<dbReference type="GO" id="GO:0000105">
    <property type="term" value="P:L-histidine biosynthetic process"/>
    <property type="evidence" value="ECO:0007669"/>
    <property type="project" value="UniProtKB-KW"/>
</dbReference>
<comment type="caution">
    <text evidence="3">The sequence shown here is derived from an EMBL/GenBank/DDBJ whole genome shotgun (WGS) entry which is preliminary data.</text>
</comment>
<keyword evidence="2" id="KW-0028">Amino-acid biosynthesis</keyword>
<dbReference type="AlphaFoldDB" id="A0A938YW36"/>
<comment type="similarity">
    <text evidence="1 2">Belongs to the HisA/HisF family.</text>
</comment>
<sequence length="120" mass="12839">MIIPSIDLMNGKIVQLRQGKEKMLELKGKPAEFAETLSALPAVQIIDLDAALGRGGNSEMVDEICKVVNARVGGGIRSMEKAMEILDAGAKKVIIGSRAKPEFLQSLAKEFGRGCLHCSS</sequence>
<reference evidence="3" key="1">
    <citation type="submission" date="2021-01" db="EMBL/GenBank/DDBJ databases">
        <title>Active Sulfur Cycling in an Early Earth Analoge.</title>
        <authorList>
            <person name="Hahn C.R."/>
            <person name="Youssef N.H."/>
            <person name="Elshahed M."/>
        </authorList>
    </citation>
    <scope>NUCLEOTIDE SEQUENCE</scope>
    <source>
        <strain evidence="3">Zod_Metabat.1151</strain>
    </source>
</reference>
<evidence type="ECO:0008006" key="5">
    <source>
        <dbReference type="Google" id="ProtNLM"/>
    </source>
</evidence>
<dbReference type="EMBL" id="JAFGDB010000029">
    <property type="protein sequence ID" value="MBN2067177.1"/>
    <property type="molecule type" value="Genomic_DNA"/>
</dbReference>
<dbReference type="InterPro" id="IPR006062">
    <property type="entry name" value="His_biosynth"/>
</dbReference>
<evidence type="ECO:0000313" key="3">
    <source>
        <dbReference type="EMBL" id="MBN2067177.1"/>
    </source>
</evidence>
<dbReference type="SUPFAM" id="SSF51366">
    <property type="entry name" value="Ribulose-phoshate binding barrel"/>
    <property type="match status" value="1"/>
</dbReference>
<gene>
    <name evidence="3" type="ORF">JW744_01790</name>
</gene>
<dbReference type="GO" id="GO:0000162">
    <property type="term" value="P:L-tryptophan biosynthetic process"/>
    <property type="evidence" value="ECO:0007669"/>
    <property type="project" value="TreeGrafter"/>
</dbReference>
<evidence type="ECO:0000256" key="2">
    <source>
        <dbReference type="RuleBase" id="RU003657"/>
    </source>
</evidence>
<dbReference type="GO" id="GO:0003949">
    <property type="term" value="F:1-(5-phosphoribosyl)-5-[(5-phosphoribosylamino)methylideneamino]imidazole-4-carboxamide isomerase activity"/>
    <property type="evidence" value="ECO:0007669"/>
    <property type="project" value="InterPro"/>
</dbReference>
<organism evidence="3 4">
    <name type="scientific">Candidatus Iainarchaeum sp</name>
    <dbReference type="NCBI Taxonomy" id="3101447"/>
    <lineage>
        <taxon>Archaea</taxon>
        <taxon>Candidatus Iainarchaeota</taxon>
        <taxon>Candidatus Iainarchaeia</taxon>
        <taxon>Candidatus Iainarchaeales</taxon>
        <taxon>Candidatus Iainarchaeaceae</taxon>
        <taxon>Candidatus Iainarchaeum</taxon>
    </lineage>
</organism>
<dbReference type="PANTHER" id="PTHR43090:SF2">
    <property type="entry name" value="1-(5-PHOSPHORIBOSYL)-5-[(5-PHOSPHORIBOSYLAMINO)METHYLIDENEAMINO] IMIDAZOLE-4-CARBOXAMIDE ISOMERASE"/>
    <property type="match status" value="1"/>
</dbReference>
<dbReference type="InterPro" id="IPR013785">
    <property type="entry name" value="Aldolase_TIM"/>
</dbReference>
<evidence type="ECO:0000256" key="1">
    <source>
        <dbReference type="ARBA" id="ARBA00009667"/>
    </source>
</evidence>
<name>A0A938YW36_9ARCH</name>
<proteinExistence type="inferred from homology"/>
<evidence type="ECO:0000313" key="4">
    <source>
        <dbReference type="Proteomes" id="UP000809243"/>
    </source>
</evidence>
<dbReference type="Proteomes" id="UP000809243">
    <property type="component" value="Unassembled WGS sequence"/>
</dbReference>
<dbReference type="PANTHER" id="PTHR43090">
    <property type="entry name" value="1-(5-PHOSPHORIBOSYL)-5-[(5-PHOSPHORIBOSYLAMINO)METHYLIDENEAMINO] IMIDAZOLE-4-CARBOXAMIDE ISOMERASE"/>
    <property type="match status" value="1"/>
</dbReference>
<dbReference type="InterPro" id="IPR011060">
    <property type="entry name" value="RibuloseP-bd_barrel"/>
</dbReference>
<protein>
    <recommendedName>
        <fullName evidence="5">1-(5-phosphoribosyl)-5-((5-phosphoribosylamino)methylideneamino)imidazole-4-carboxamide isomerase</fullName>
    </recommendedName>
</protein>
<dbReference type="GO" id="GO:0005737">
    <property type="term" value="C:cytoplasm"/>
    <property type="evidence" value="ECO:0007669"/>
    <property type="project" value="TreeGrafter"/>
</dbReference>
<keyword evidence="2" id="KW-0368">Histidine biosynthesis</keyword>
<dbReference type="Pfam" id="PF00977">
    <property type="entry name" value="His_biosynth"/>
    <property type="match status" value="1"/>
</dbReference>
<dbReference type="Gene3D" id="3.20.20.70">
    <property type="entry name" value="Aldolase class I"/>
    <property type="match status" value="1"/>
</dbReference>